<dbReference type="CDD" id="cd07812">
    <property type="entry name" value="SRPBCC"/>
    <property type="match status" value="1"/>
</dbReference>
<dbReference type="InterPro" id="IPR023393">
    <property type="entry name" value="START-like_dom_sf"/>
</dbReference>
<keyword evidence="2" id="KW-1185">Reference proteome</keyword>
<accession>A0ABT8GET1</accession>
<evidence type="ECO:0000313" key="1">
    <source>
        <dbReference type="EMBL" id="MDN4479779.1"/>
    </source>
</evidence>
<dbReference type="Pfam" id="PF10604">
    <property type="entry name" value="Polyketide_cyc2"/>
    <property type="match status" value="1"/>
</dbReference>
<reference evidence="1" key="1">
    <citation type="submission" date="2023-06" db="EMBL/GenBank/DDBJ databases">
        <title>Egi l300058.</title>
        <authorList>
            <person name="Gao L."/>
            <person name="Fang B.-Z."/>
            <person name="Li W.-J."/>
        </authorList>
    </citation>
    <scope>NUCLEOTIDE SEQUENCE</scope>
    <source>
        <strain evidence="1">EGI L300058</strain>
    </source>
</reference>
<dbReference type="EMBL" id="JAUHQA010000001">
    <property type="protein sequence ID" value="MDN4479779.1"/>
    <property type="molecule type" value="Genomic_DNA"/>
</dbReference>
<dbReference type="SUPFAM" id="SSF55961">
    <property type="entry name" value="Bet v1-like"/>
    <property type="match status" value="1"/>
</dbReference>
<dbReference type="Proteomes" id="UP001172708">
    <property type="component" value="Unassembled WGS sequence"/>
</dbReference>
<name>A0ABT8GET1_9MICO</name>
<dbReference type="RefSeq" id="WP_301140987.1">
    <property type="nucleotide sequence ID" value="NZ_JAUHQA010000001.1"/>
</dbReference>
<dbReference type="InterPro" id="IPR019587">
    <property type="entry name" value="Polyketide_cyclase/dehydratase"/>
</dbReference>
<dbReference type="Gene3D" id="3.30.530.20">
    <property type="match status" value="1"/>
</dbReference>
<sequence length="156" mass="16843">MAVSTVLAQREIKADPREVWGVITDIDGAAEVLSGVISIERLEGEGYDVGVRWRETRRMLGKEASEEMWVAAVDAPRSTTIEAESSGTRYSTVFTCEPRGLGTLLSVAFTGETVNPSLGQRLAWALFGALGRKASEKALTRDLDDIARAAEALGRT</sequence>
<protein>
    <submittedName>
        <fullName evidence="1">SRPBCC family protein</fullName>
    </submittedName>
</protein>
<gene>
    <name evidence="1" type="ORF">QQX02_02415</name>
</gene>
<proteinExistence type="predicted"/>
<evidence type="ECO:0000313" key="2">
    <source>
        <dbReference type="Proteomes" id="UP001172708"/>
    </source>
</evidence>
<organism evidence="1 2">
    <name type="scientific">Demequina muriae</name>
    <dbReference type="NCBI Taxonomy" id="3051664"/>
    <lineage>
        <taxon>Bacteria</taxon>
        <taxon>Bacillati</taxon>
        <taxon>Actinomycetota</taxon>
        <taxon>Actinomycetes</taxon>
        <taxon>Micrococcales</taxon>
        <taxon>Demequinaceae</taxon>
        <taxon>Demequina</taxon>
    </lineage>
</organism>
<comment type="caution">
    <text evidence="1">The sequence shown here is derived from an EMBL/GenBank/DDBJ whole genome shotgun (WGS) entry which is preliminary data.</text>
</comment>